<reference evidence="1 2" key="1">
    <citation type="journal article" date="2019" name="Int. J. Syst. Evol. Microbiol.">
        <title>The Global Catalogue of Microorganisms (GCM) 10K type strain sequencing project: providing services to taxonomists for standard genome sequencing and annotation.</title>
        <authorList>
            <consortium name="The Broad Institute Genomics Platform"/>
            <consortium name="The Broad Institute Genome Sequencing Center for Infectious Disease"/>
            <person name="Wu L."/>
            <person name="Ma J."/>
        </authorList>
    </citation>
    <scope>NUCLEOTIDE SEQUENCE [LARGE SCALE GENOMIC DNA]</scope>
    <source>
        <strain evidence="1 2">CGMCC 1.12121</strain>
    </source>
</reference>
<accession>A0ABD6CPL1</accession>
<name>A0ABD6CPL1_9EURY</name>
<evidence type="ECO:0000313" key="1">
    <source>
        <dbReference type="EMBL" id="MFD1599359.1"/>
    </source>
</evidence>
<dbReference type="AlphaFoldDB" id="A0ABD6CPL1"/>
<dbReference type="InterPro" id="IPR037914">
    <property type="entry name" value="SpoVT-AbrB_sf"/>
</dbReference>
<comment type="caution">
    <text evidence="1">The sequence shown here is derived from an EMBL/GenBank/DDBJ whole genome shotgun (WGS) entry which is preliminary data.</text>
</comment>
<sequence>MSQTSKGGELQDDVAKIVSVQDKNGSAQITIPVEAVDGLGIEKGDGVLVKGEAGDTSLEVKPTAGLFD</sequence>
<dbReference type="EMBL" id="JBHUDK010000008">
    <property type="protein sequence ID" value="MFD1599359.1"/>
    <property type="molecule type" value="Genomic_DNA"/>
</dbReference>
<dbReference type="Proteomes" id="UP001597085">
    <property type="component" value="Unassembled WGS sequence"/>
</dbReference>
<evidence type="ECO:0008006" key="3">
    <source>
        <dbReference type="Google" id="ProtNLM"/>
    </source>
</evidence>
<organism evidence="1 2">
    <name type="scientific">Halobellus rarus</name>
    <dbReference type="NCBI Taxonomy" id="1126237"/>
    <lineage>
        <taxon>Archaea</taxon>
        <taxon>Methanobacteriati</taxon>
        <taxon>Methanobacteriota</taxon>
        <taxon>Stenosarchaea group</taxon>
        <taxon>Halobacteria</taxon>
        <taxon>Halobacteriales</taxon>
        <taxon>Haloferacaceae</taxon>
        <taxon>Halobellus</taxon>
    </lineage>
</organism>
<keyword evidence="2" id="KW-1185">Reference proteome</keyword>
<proteinExistence type="predicted"/>
<dbReference type="RefSeq" id="WP_256422760.1">
    <property type="nucleotide sequence ID" value="NZ_JANHDI010000014.1"/>
</dbReference>
<protein>
    <recommendedName>
        <fullName evidence="3">AbrB/MazE/SpoVT family DNA-binding domain-containing protein</fullName>
    </recommendedName>
</protein>
<evidence type="ECO:0000313" key="2">
    <source>
        <dbReference type="Proteomes" id="UP001597085"/>
    </source>
</evidence>
<dbReference type="SUPFAM" id="SSF89447">
    <property type="entry name" value="AbrB/MazE/MraZ-like"/>
    <property type="match status" value="1"/>
</dbReference>
<gene>
    <name evidence="1" type="ORF">ACFSBX_10375</name>
</gene>